<protein>
    <submittedName>
        <fullName evidence="2">Uncharacterized protein</fullName>
    </submittedName>
</protein>
<feature type="region of interest" description="Disordered" evidence="1">
    <location>
        <begin position="179"/>
        <end position="216"/>
    </location>
</feature>
<dbReference type="EnsemblPlants" id="OPUNC02G30840.1">
    <property type="protein sequence ID" value="OPUNC02G30840.1"/>
    <property type="gene ID" value="OPUNC02G30840"/>
</dbReference>
<reference evidence="2" key="2">
    <citation type="submission" date="2018-05" db="EMBL/GenBank/DDBJ databases">
        <title>OpunRS2 (Oryza punctata Reference Sequence Version 2).</title>
        <authorList>
            <person name="Zhang J."/>
            <person name="Kudrna D."/>
            <person name="Lee S."/>
            <person name="Talag J."/>
            <person name="Welchert J."/>
            <person name="Wing R.A."/>
        </authorList>
    </citation>
    <scope>NUCLEOTIDE SEQUENCE [LARGE SCALE GENOMIC DNA]</scope>
</reference>
<dbReference type="HOGENOM" id="CLU_059657_0_0_1"/>
<evidence type="ECO:0000313" key="2">
    <source>
        <dbReference type="EnsemblPlants" id="OPUNC02G30840.1"/>
    </source>
</evidence>
<sequence length="216" mass="22670">MAAGAITLVPPMWTMSPIPSTPSHAWQRSLRLPANRRFTPSDQLLRLALVADKAMGAAPPPTATEDLAIRSPTGTEAWFGGTAWKPAPVARVFGRIREALPGTPAVETPITCQQIEEALMHLEQAAAAARTPGDDTLLPQPVSPALLAASWPRRLEELASDTANDKILPALLPGALLPQELTPMPATPPPSALEPGSLPERASSPCAIAGLFTSPP</sequence>
<evidence type="ECO:0000313" key="3">
    <source>
        <dbReference type="Proteomes" id="UP000026962"/>
    </source>
</evidence>
<dbReference type="Gramene" id="OPUNC02G30840.1">
    <property type="protein sequence ID" value="OPUNC02G30840.1"/>
    <property type="gene ID" value="OPUNC02G30840"/>
</dbReference>
<dbReference type="AlphaFoldDB" id="A0A0E0K5J2"/>
<dbReference type="STRING" id="4537.A0A0E0K5J2"/>
<accession>A0A0E0K5J2</accession>
<name>A0A0E0K5J2_ORYPU</name>
<organism evidence="2">
    <name type="scientific">Oryza punctata</name>
    <name type="common">Red rice</name>
    <dbReference type="NCBI Taxonomy" id="4537"/>
    <lineage>
        <taxon>Eukaryota</taxon>
        <taxon>Viridiplantae</taxon>
        <taxon>Streptophyta</taxon>
        <taxon>Embryophyta</taxon>
        <taxon>Tracheophyta</taxon>
        <taxon>Spermatophyta</taxon>
        <taxon>Magnoliopsida</taxon>
        <taxon>Liliopsida</taxon>
        <taxon>Poales</taxon>
        <taxon>Poaceae</taxon>
        <taxon>BOP clade</taxon>
        <taxon>Oryzoideae</taxon>
        <taxon>Oryzeae</taxon>
        <taxon>Oryzinae</taxon>
        <taxon>Oryza</taxon>
    </lineage>
</organism>
<proteinExistence type="predicted"/>
<evidence type="ECO:0000256" key="1">
    <source>
        <dbReference type="SAM" id="MobiDB-lite"/>
    </source>
</evidence>
<dbReference type="Proteomes" id="UP000026962">
    <property type="component" value="Chromosome 2"/>
</dbReference>
<reference evidence="2" key="1">
    <citation type="submission" date="2015-04" db="UniProtKB">
        <authorList>
            <consortium name="EnsemblPlants"/>
        </authorList>
    </citation>
    <scope>IDENTIFICATION</scope>
</reference>
<keyword evidence="3" id="KW-1185">Reference proteome</keyword>